<organism evidence="3 4">
    <name type="scientific">Rotaria socialis</name>
    <dbReference type="NCBI Taxonomy" id="392032"/>
    <lineage>
        <taxon>Eukaryota</taxon>
        <taxon>Metazoa</taxon>
        <taxon>Spiralia</taxon>
        <taxon>Gnathifera</taxon>
        <taxon>Rotifera</taxon>
        <taxon>Eurotatoria</taxon>
        <taxon>Bdelloidea</taxon>
        <taxon>Philodinida</taxon>
        <taxon>Philodinidae</taxon>
        <taxon>Rotaria</taxon>
    </lineage>
</organism>
<dbReference type="Proteomes" id="UP000663851">
    <property type="component" value="Unassembled WGS sequence"/>
</dbReference>
<keyword evidence="4" id="KW-1185">Reference proteome</keyword>
<gene>
    <name evidence="2" type="ORF">HFQ381_LOCUS24624</name>
    <name evidence="3" type="ORF">UJA718_LOCUS28042</name>
</gene>
<dbReference type="Proteomes" id="UP000663873">
    <property type="component" value="Unassembled WGS sequence"/>
</dbReference>
<sequence length="238" mass="27493">MTHTLIRSFSQIFLKCNIINEKYDFNIKSSTRNGKSSLFYKNDLKQLEHLFISLRNFWFYKDIEIHFTSCALTSVSITDDDDSGRDILFSSQNRLEKAQLLTIMFDEDACSLFINFYLSSFSENSIVTLPELISGVRSKMICFVLYLVFLMLLLMYQCFTEEQTNSLKSVAKCIITIMLHVRSKTPDTAYIGRTTLIVDARKGKVAVRSTNVLPALLKVKTQQRNKENLLCYPYSIKC</sequence>
<evidence type="ECO:0000313" key="2">
    <source>
        <dbReference type="EMBL" id="CAF4460652.1"/>
    </source>
</evidence>
<dbReference type="EMBL" id="CAJOBP010008122">
    <property type="protein sequence ID" value="CAF4528345.1"/>
    <property type="molecule type" value="Genomic_DNA"/>
</dbReference>
<accession>A0A820X812</accession>
<evidence type="ECO:0000313" key="3">
    <source>
        <dbReference type="EMBL" id="CAF4528345.1"/>
    </source>
</evidence>
<keyword evidence="1" id="KW-1133">Transmembrane helix</keyword>
<comment type="caution">
    <text evidence="3">The sequence shown here is derived from an EMBL/GenBank/DDBJ whole genome shotgun (WGS) entry which is preliminary data.</text>
</comment>
<dbReference type="EMBL" id="CAJOBO010002622">
    <property type="protein sequence ID" value="CAF4460652.1"/>
    <property type="molecule type" value="Genomic_DNA"/>
</dbReference>
<evidence type="ECO:0000313" key="4">
    <source>
        <dbReference type="Proteomes" id="UP000663873"/>
    </source>
</evidence>
<name>A0A820X812_9BILA</name>
<feature type="transmembrane region" description="Helical" evidence="1">
    <location>
        <begin position="140"/>
        <end position="156"/>
    </location>
</feature>
<keyword evidence="1" id="KW-0812">Transmembrane</keyword>
<proteinExistence type="predicted"/>
<protein>
    <submittedName>
        <fullName evidence="3">Uncharacterized protein</fullName>
    </submittedName>
</protein>
<reference evidence="3" key="1">
    <citation type="submission" date="2021-02" db="EMBL/GenBank/DDBJ databases">
        <authorList>
            <person name="Nowell W R."/>
        </authorList>
    </citation>
    <scope>NUCLEOTIDE SEQUENCE</scope>
</reference>
<evidence type="ECO:0000256" key="1">
    <source>
        <dbReference type="SAM" id="Phobius"/>
    </source>
</evidence>
<dbReference type="AlphaFoldDB" id="A0A820X812"/>
<keyword evidence="1" id="KW-0472">Membrane</keyword>